<dbReference type="EMBL" id="JAHQXE010000010">
    <property type="protein sequence ID" value="MBV0903916.1"/>
    <property type="molecule type" value="Genomic_DNA"/>
</dbReference>
<comment type="caution">
    <text evidence="2">The sequence shown here is derived from an EMBL/GenBank/DDBJ whole genome shotgun (WGS) entry which is preliminary data.</text>
</comment>
<dbReference type="Proteomes" id="UP001166304">
    <property type="component" value="Unassembled WGS sequence"/>
</dbReference>
<protein>
    <submittedName>
        <fullName evidence="2">Uncharacterized protein</fullName>
    </submittedName>
</protein>
<feature type="region of interest" description="Disordered" evidence="1">
    <location>
        <begin position="113"/>
        <end position="154"/>
    </location>
</feature>
<evidence type="ECO:0000256" key="1">
    <source>
        <dbReference type="SAM" id="MobiDB-lite"/>
    </source>
</evidence>
<organism evidence="2 3">
    <name type="scientific">Haloarcula salina</name>
    <dbReference type="NCBI Taxonomy" id="1429914"/>
    <lineage>
        <taxon>Archaea</taxon>
        <taxon>Methanobacteriati</taxon>
        <taxon>Methanobacteriota</taxon>
        <taxon>Stenosarchaea group</taxon>
        <taxon>Halobacteria</taxon>
        <taxon>Halobacteriales</taxon>
        <taxon>Haloarculaceae</taxon>
        <taxon>Haloarcula</taxon>
    </lineage>
</organism>
<name>A0AA41G5D2_9EURY</name>
<gene>
    <name evidence="2" type="ORF">KTS37_19195</name>
</gene>
<accession>A0AA41G5D2</accession>
<proteinExistence type="predicted"/>
<dbReference type="AlphaFoldDB" id="A0AA41G5D2"/>
<keyword evidence="3" id="KW-1185">Reference proteome</keyword>
<dbReference type="RefSeq" id="WP_217284972.1">
    <property type="nucleotide sequence ID" value="NZ_JAHQXE010000010.1"/>
</dbReference>
<sequence>MSSLTVSLPSVTGYDYVSDTEPGAPDVGETWFDTSLSPPVGKVWGGSAWVEESAPAGGSGITLSGGQYDVATGDGLTISSGAVALLLSSDLTIDGNGDLALAFDPATQSELDTHAGDANAHHSKPSGTSSTVDRPTYTPLYSKGSGDGMVQTSDSGPFDAIRLENGNDSCTVDYYEGGTKFLTLNGQNSYYPLPQSRSIDEVYITTSGGSTKSYGITLGHSHSI</sequence>
<reference evidence="2" key="1">
    <citation type="submission" date="2021-06" db="EMBL/GenBank/DDBJ databases">
        <title>New haloarchaea isolates fom saline soil.</title>
        <authorList>
            <person name="Duran-Viseras A."/>
            <person name="Sanchez-Porro C.S."/>
            <person name="Ventosa A."/>
        </authorList>
    </citation>
    <scope>NUCLEOTIDE SEQUENCE</scope>
    <source>
        <strain evidence="2">JCM 18369</strain>
    </source>
</reference>
<evidence type="ECO:0000313" key="3">
    <source>
        <dbReference type="Proteomes" id="UP001166304"/>
    </source>
</evidence>
<evidence type="ECO:0000313" key="2">
    <source>
        <dbReference type="EMBL" id="MBV0903916.1"/>
    </source>
</evidence>